<dbReference type="InterPro" id="IPR039156">
    <property type="entry name" value="PHAF1/BROMI"/>
</dbReference>
<dbReference type="AlphaFoldDB" id="G3AEF5"/>
<evidence type="ECO:0000256" key="1">
    <source>
        <dbReference type="ARBA" id="ARBA00024339"/>
    </source>
</evidence>
<dbReference type="RefSeq" id="XP_007373155.1">
    <property type="nucleotide sequence ID" value="XM_007373093.1"/>
</dbReference>
<name>G3AEF5_SPAPN</name>
<keyword evidence="4" id="KW-1185">Reference proteome</keyword>
<accession>G3AEF5</accession>
<gene>
    <name evidence="3" type="ORF">SPAPADRAFT_58946</name>
</gene>
<dbReference type="Proteomes" id="UP000000709">
    <property type="component" value="Unassembled WGS sequence"/>
</dbReference>
<dbReference type="GeneID" id="18872690"/>
<dbReference type="PANTHER" id="PTHR13465:SF2">
    <property type="entry name" value="PHAGOSOME ASSEMBLY FACTOR 1"/>
    <property type="match status" value="1"/>
</dbReference>
<evidence type="ECO:0000313" key="3">
    <source>
        <dbReference type="EMBL" id="EGW35743.1"/>
    </source>
</evidence>
<feature type="region of interest" description="Disordered" evidence="2">
    <location>
        <begin position="118"/>
        <end position="140"/>
    </location>
</feature>
<dbReference type="InParanoid" id="G3AEF5"/>
<dbReference type="OrthoDB" id="411211at2759"/>
<dbReference type="EMBL" id="GL996499">
    <property type="protein sequence ID" value="EGW35743.1"/>
    <property type="molecule type" value="Genomic_DNA"/>
</dbReference>
<proteinExistence type="inferred from homology"/>
<sequence>MIHETTINPGQGLGNSIKLGSPMFDIIKHLDKHKYRFRITFSEDKFYETPTLVTVVELGIRLTFNNHPDQYLDLIEVLNLDESADKKLLRLVYNGQSLNEFENEPEVTSLPLESTISKNSSSSTIMDSSPALSSTSSTNSTYQTLSSTGPTFKTIYNKIFGPTYPGKLNRVNKTYILSYPGISFKFTITDNSLLSLLDQEDDVHQILSKLLNWDNPHDVTCDSIALYKGNSWEDYKNNKRRPSTSSNELNKLAVNLNEGLVRIIKHDSEEVIKIGESTQQEVVNILGPPDEYFNKFDSRLLIHNHLTDEKESQDISHCKFHNYYKYGIDILYDLNNTKGNQNKMNTTVKKIIIHNGGIPEDLNFMKWNRCNWEIEREKEDDMPGFEINSTMYFDQLPDVFHQLNPVLLNRNESEFIDNDLDIIEMPDSVEPEEENPKVKTWGQSKLYGLNRCILEVINSNGCISTVTIY</sequence>
<dbReference type="GO" id="GO:0005802">
    <property type="term" value="C:trans-Golgi network"/>
    <property type="evidence" value="ECO:0007669"/>
    <property type="project" value="TreeGrafter"/>
</dbReference>
<dbReference type="InterPro" id="IPR005373">
    <property type="entry name" value="PHAF1"/>
</dbReference>
<dbReference type="OMA" id="HNYFRYG"/>
<protein>
    <submittedName>
        <fullName evidence="3">Uncharacterized protein</fullName>
    </submittedName>
</protein>
<organism evidence="4">
    <name type="scientific">Spathaspora passalidarum (strain NRRL Y-27907 / 11-Y1)</name>
    <dbReference type="NCBI Taxonomy" id="619300"/>
    <lineage>
        <taxon>Eukaryota</taxon>
        <taxon>Fungi</taxon>
        <taxon>Dikarya</taxon>
        <taxon>Ascomycota</taxon>
        <taxon>Saccharomycotina</taxon>
        <taxon>Pichiomycetes</taxon>
        <taxon>Debaryomycetaceae</taxon>
        <taxon>Spathaspora</taxon>
    </lineage>
</organism>
<evidence type="ECO:0000256" key="2">
    <source>
        <dbReference type="SAM" id="MobiDB-lite"/>
    </source>
</evidence>
<dbReference type="PANTHER" id="PTHR13465">
    <property type="entry name" value="UPF0183 PROTEIN"/>
    <property type="match status" value="1"/>
</dbReference>
<dbReference type="eggNOG" id="KOG2819">
    <property type="taxonomic scope" value="Eukaryota"/>
</dbReference>
<dbReference type="GO" id="GO:0043001">
    <property type="term" value="P:Golgi to plasma membrane protein transport"/>
    <property type="evidence" value="ECO:0007669"/>
    <property type="project" value="TreeGrafter"/>
</dbReference>
<reference evidence="3 4" key="1">
    <citation type="journal article" date="2011" name="Proc. Natl. Acad. Sci. U.S.A.">
        <title>Comparative genomics of xylose-fermenting fungi for enhanced biofuel production.</title>
        <authorList>
            <person name="Wohlbach D.J."/>
            <person name="Kuo A."/>
            <person name="Sato T.K."/>
            <person name="Potts K.M."/>
            <person name="Salamov A.A."/>
            <person name="LaButti K.M."/>
            <person name="Sun H."/>
            <person name="Clum A."/>
            <person name="Pangilinan J.L."/>
            <person name="Lindquist E.A."/>
            <person name="Lucas S."/>
            <person name="Lapidus A."/>
            <person name="Jin M."/>
            <person name="Gunawan C."/>
            <person name="Balan V."/>
            <person name="Dale B.E."/>
            <person name="Jeffries T.W."/>
            <person name="Zinkel R."/>
            <person name="Barry K.W."/>
            <person name="Grigoriev I.V."/>
            <person name="Gasch A.P."/>
        </authorList>
    </citation>
    <scope>NUCLEOTIDE SEQUENCE [LARGE SCALE GENOMIC DNA]</scope>
    <source>
        <strain evidence="4">NRRL Y-27907 / 11-Y1</strain>
    </source>
</reference>
<evidence type="ECO:0000313" key="4">
    <source>
        <dbReference type="Proteomes" id="UP000000709"/>
    </source>
</evidence>
<dbReference type="HOGENOM" id="CLU_559104_0_0_1"/>
<dbReference type="Pfam" id="PF03676">
    <property type="entry name" value="PHAF1"/>
    <property type="match status" value="2"/>
</dbReference>
<comment type="similarity">
    <text evidence="1">Belongs to the PHAF1 family.</text>
</comment>
<dbReference type="KEGG" id="spaa:SPAPADRAFT_58946"/>